<sequence length="455" mass="52232">MCFAKLAWKFEGRRSSFHTIKLFLWPGNASYPDPASNTGYPKRTKGGLFYNPKDKTIKVSTHATFFEESYMDNFKPRSKVVLKELSGMAMGTKVDSIKSNTMWKLVDLPIGIKPIGCNWIYKKRNAKRKVETHKAKLVGKGYTQKEIIDYYETFSLVAMLKLIRILLSITATLDFKIWQMDVKTTLLNDYLGQKGDLPRFFSMKDLGEASYILRIRILRDQKNKTVALSQASNIDKTMEERDHMSKVPYALEVGSLMYAMLCTRPDICFAIEMDLTLVGYTDLDFQTCKRLRKSTLENVFVLGCGAIVWRSAKQTYIADSTMEVEYVAASEATKEAIWIRKFLTELEVIPSMEKAITLYCDNNVAIANTEEMRSHKRTEHINRKCHLIREAVAEGIIDVMKVDFENNLANLFTKTLVTKSFNKHVEDMGMQNMTNLLHWGKWEIVGKCAHIVVNM</sequence>
<dbReference type="PANTHER" id="PTHR11439">
    <property type="entry name" value="GAG-POL-RELATED RETROTRANSPOSON"/>
    <property type="match status" value="1"/>
</dbReference>
<feature type="domain" description="Reverse transcriptase Ty1/copia-type" evidence="1">
    <location>
        <begin position="100"/>
        <end position="190"/>
    </location>
</feature>
<reference evidence="3" key="1">
    <citation type="journal article" date="2019" name="Plant Biotechnol. J.">
        <title>Genome sequencing of the Australian wild diploid species Gossypium australe highlights disease resistance and delayed gland morphogenesis.</title>
        <authorList>
            <person name="Cai Y."/>
            <person name="Cai X."/>
            <person name="Wang Q."/>
            <person name="Wang P."/>
            <person name="Zhang Y."/>
            <person name="Cai C."/>
            <person name="Xu Y."/>
            <person name="Wang K."/>
            <person name="Zhou Z."/>
            <person name="Wang C."/>
            <person name="Geng S."/>
            <person name="Li B."/>
            <person name="Dong Q."/>
            <person name="Hou Y."/>
            <person name="Wang H."/>
            <person name="Ai P."/>
            <person name="Liu Z."/>
            <person name="Yi F."/>
            <person name="Sun M."/>
            <person name="An G."/>
            <person name="Cheng J."/>
            <person name="Zhang Y."/>
            <person name="Shi Q."/>
            <person name="Xie Y."/>
            <person name="Shi X."/>
            <person name="Chang Y."/>
            <person name="Huang F."/>
            <person name="Chen Y."/>
            <person name="Hong S."/>
            <person name="Mi L."/>
            <person name="Sun Q."/>
            <person name="Zhang L."/>
            <person name="Zhou B."/>
            <person name="Peng R."/>
            <person name="Zhang X."/>
            <person name="Liu F."/>
        </authorList>
    </citation>
    <scope>NUCLEOTIDE SEQUENCE [LARGE SCALE GENOMIC DNA]</scope>
    <source>
        <strain evidence="3">cv. PA1801</strain>
    </source>
</reference>
<evidence type="ECO:0000313" key="2">
    <source>
        <dbReference type="EMBL" id="KAA3477952.1"/>
    </source>
</evidence>
<dbReference type="OrthoDB" id="994562at2759"/>
<proteinExistence type="predicted"/>
<organism evidence="2 3">
    <name type="scientific">Gossypium australe</name>
    <dbReference type="NCBI Taxonomy" id="47621"/>
    <lineage>
        <taxon>Eukaryota</taxon>
        <taxon>Viridiplantae</taxon>
        <taxon>Streptophyta</taxon>
        <taxon>Embryophyta</taxon>
        <taxon>Tracheophyta</taxon>
        <taxon>Spermatophyta</taxon>
        <taxon>Magnoliopsida</taxon>
        <taxon>eudicotyledons</taxon>
        <taxon>Gunneridae</taxon>
        <taxon>Pentapetalae</taxon>
        <taxon>rosids</taxon>
        <taxon>malvids</taxon>
        <taxon>Malvales</taxon>
        <taxon>Malvaceae</taxon>
        <taxon>Malvoideae</taxon>
        <taxon>Gossypium</taxon>
    </lineage>
</organism>
<comment type="caution">
    <text evidence="2">The sequence shown here is derived from an EMBL/GenBank/DDBJ whole genome shotgun (WGS) entry which is preliminary data.</text>
</comment>
<dbReference type="InterPro" id="IPR013103">
    <property type="entry name" value="RVT_2"/>
</dbReference>
<dbReference type="Proteomes" id="UP000325315">
    <property type="component" value="Unassembled WGS sequence"/>
</dbReference>
<name>A0A5B6WAV2_9ROSI</name>
<protein>
    <submittedName>
        <fullName evidence="2">Gag/pol protein</fullName>
    </submittedName>
</protein>
<dbReference type="AlphaFoldDB" id="A0A5B6WAV2"/>
<gene>
    <name evidence="2" type="ORF">EPI10_011802</name>
</gene>
<dbReference type="PANTHER" id="PTHR11439:SF496">
    <property type="entry name" value="RNA-DIRECTED DNA POLYMERASE"/>
    <property type="match status" value="1"/>
</dbReference>
<evidence type="ECO:0000259" key="1">
    <source>
        <dbReference type="Pfam" id="PF07727"/>
    </source>
</evidence>
<dbReference type="CDD" id="cd09272">
    <property type="entry name" value="RNase_HI_RT_Ty1"/>
    <property type="match status" value="1"/>
</dbReference>
<evidence type="ECO:0000313" key="3">
    <source>
        <dbReference type="Proteomes" id="UP000325315"/>
    </source>
</evidence>
<accession>A0A5B6WAV2</accession>
<keyword evidence="3" id="KW-1185">Reference proteome</keyword>
<dbReference type="EMBL" id="SMMG02000004">
    <property type="protein sequence ID" value="KAA3477952.1"/>
    <property type="molecule type" value="Genomic_DNA"/>
</dbReference>
<dbReference type="Pfam" id="PF07727">
    <property type="entry name" value="RVT_2"/>
    <property type="match status" value="1"/>
</dbReference>